<accession>A0A6C0FDH9</accession>
<reference evidence="2" key="1">
    <citation type="journal article" date="2020" name="Nature">
        <title>Giant virus diversity and host interactions through global metagenomics.</title>
        <authorList>
            <person name="Schulz F."/>
            <person name="Roux S."/>
            <person name="Paez-Espino D."/>
            <person name="Jungbluth S."/>
            <person name="Walsh D.A."/>
            <person name="Denef V.J."/>
            <person name="McMahon K.D."/>
            <person name="Konstantinidis K.T."/>
            <person name="Eloe-Fadrosh E.A."/>
            <person name="Kyrpides N.C."/>
            <person name="Woyke T."/>
        </authorList>
    </citation>
    <scope>NUCLEOTIDE SEQUENCE</scope>
    <source>
        <strain evidence="2">GVMAG-S-ERX555967-131</strain>
    </source>
</reference>
<evidence type="ECO:0000313" key="2">
    <source>
        <dbReference type="EMBL" id="QHT37245.1"/>
    </source>
</evidence>
<feature type="compositionally biased region" description="Low complexity" evidence="1">
    <location>
        <begin position="252"/>
        <end position="277"/>
    </location>
</feature>
<dbReference type="AlphaFoldDB" id="A0A6C0FDH9"/>
<organism evidence="2">
    <name type="scientific">viral metagenome</name>
    <dbReference type="NCBI Taxonomy" id="1070528"/>
    <lineage>
        <taxon>unclassified sequences</taxon>
        <taxon>metagenomes</taxon>
        <taxon>organismal metagenomes</taxon>
    </lineage>
</organism>
<evidence type="ECO:0000256" key="1">
    <source>
        <dbReference type="SAM" id="MobiDB-lite"/>
    </source>
</evidence>
<protein>
    <submittedName>
        <fullName evidence="2">Uncharacterized protein</fullName>
    </submittedName>
</protein>
<sequence>MGITFSTSKKLKKYKMPVKKRGKYSDYNSIGINYHISNEKKAYKLLQAIRFINFQTQFTLCKSGKVTEFFDSFRKQLDKIEEKSIKRKLFPNDITTCDDFNYDNFILEIQETKLIKPMNTVLTDETFRPIIESLIEILKDDILCDGDKINKNAVIIEHFRKLIDSIESLICTMSDDSDSKIIKRATQILMEYDNMNKVNERERNRQAYCRNLKRQDGLTQVLDQGYKFSEEECEDDDDKDTTSSSDDDDDNTSSSDDNGDNTSSSDESDISIIDAID</sequence>
<name>A0A6C0FDH9_9ZZZZ</name>
<feature type="region of interest" description="Disordered" evidence="1">
    <location>
        <begin position="226"/>
        <end position="277"/>
    </location>
</feature>
<feature type="compositionally biased region" description="Acidic residues" evidence="1">
    <location>
        <begin position="231"/>
        <end position="251"/>
    </location>
</feature>
<dbReference type="EMBL" id="MN738791">
    <property type="protein sequence ID" value="QHT37245.1"/>
    <property type="molecule type" value="Genomic_DNA"/>
</dbReference>
<proteinExistence type="predicted"/>